<dbReference type="EMBL" id="JBHSTQ010000008">
    <property type="protein sequence ID" value="MFC6386824.1"/>
    <property type="molecule type" value="Genomic_DNA"/>
</dbReference>
<comment type="subcellular location">
    <subcellularLocation>
        <location evidence="1">Cell membrane</location>
        <topology evidence="1">Single-pass membrane protein</topology>
    </subcellularLocation>
</comment>
<evidence type="ECO:0000256" key="5">
    <source>
        <dbReference type="ARBA" id="ARBA00023136"/>
    </source>
</evidence>
<keyword evidence="2" id="KW-1003">Cell membrane</keyword>
<dbReference type="Pfam" id="PF23750">
    <property type="entry name" value="RsgI_M"/>
    <property type="match status" value="1"/>
</dbReference>
<evidence type="ECO:0000256" key="2">
    <source>
        <dbReference type="ARBA" id="ARBA00022475"/>
    </source>
</evidence>
<gene>
    <name evidence="7" type="ORF">ACFP7A_09420</name>
</gene>
<evidence type="ECO:0000259" key="6">
    <source>
        <dbReference type="PROSITE" id="PS51849"/>
    </source>
</evidence>
<organism evidence="7 8">
    <name type="scientific">Sporolactobacillus kofuensis</name>
    <dbReference type="NCBI Taxonomy" id="269672"/>
    <lineage>
        <taxon>Bacteria</taxon>
        <taxon>Bacillati</taxon>
        <taxon>Bacillota</taxon>
        <taxon>Bacilli</taxon>
        <taxon>Bacillales</taxon>
        <taxon>Sporolactobacillaceae</taxon>
        <taxon>Sporolactobacillus</taxon>
    </lineage>
</organism>
<evidence type="ECO:0000313" key="7">
    <source>
        <dbReference type="EMBL" id="MFC6386824.1"/>
    </source>
</evidence>
<dbReference type="InterPro" id="IPR024449">
    <property type="entry name" value="Anti-sigma_RsgI_N"/>
</dbReference>
<dbReference type="InterPro" id="IPR055431">
    <property type="entry name" value="RsgI_M"/>
</dbReference>
<name>A0ABW1WHX0_9BACL</name>
<reference evidence="8" key="1">
    <citation type="journal article" date="2019" name="Int. J. Syst. Evol. Microbiol.">
        <title>The Global Catalogue of Microorganisms (GCM) 10K type strain sequencing project: providing services to taxonomists for standard genome sequencing and annotation.</title>
        <authorList>
            <consortium name="The Broad Institute Genomics Platform"/>
            <consortium name="The Broad Institute Genome Sequencing Center for Infectious Disease"/>
            <person name="Wu L."/>
            <person name="Ma J."/>
        </authorList>
    </citation>
    <scope>NUCLEOTIDE SEQUENCE [LARGE SCALE GENOMIC DNA]</scope>
    <source>
        <strain evidence="8">CCUG 42001</strain>
    </source>
</reference>
<accession>A0ABW1WHX0</accession>
<dbReference type="Pfam" id="PF12791">
    <property type="entry name" value="RsgI_N"/>
    <property type="match status" value="1"/>
</dbReference>
<comment type="caution">
    <text evidence="7">The sequence shown here is derived from an EMBL/GenBank/DDBJ whole genome shotgun (WGS) entry which is preliminary data.</text>
</comment>
<keyword evidence="3" id="KW-0812">Transmembrane</keyword>
<keyword evidence="4" id="KW-1133">Transmembrane helix</keyword>
<evidence type="ECO:0000313" key="8">
    <source>
        <dbReference type="Proteomes" id="UP001596267"/>
    </source>
</evidence>
<evidence type="ECO:0000256" key="3">
    <source>
        <dbReference type="ARBA" id="ARBA00022692"/>
    </source>
</evidence>
<evidence type="ECO:0000256" key="4">
    <source>
        <dbReference type="ARBA" id="ARBA00022989"/>
    </source>
</evidence>
<proteinExistence type="predicted"/>
<feature type="domain" description="RsgI N-terminal anti-sigma" evidence="6">
    <location>
        <begin position="5"/>
        <end position="54"/>
    </location>
</feature>
<dbReference type="RefSeq" id="WP_253054629.1">
    <property type="nucleotide sequence ID" value="NZ_JAMXWN010000008.1"/>
</dbReference>
<sequence>MKLINQGVLVSKKGRRAVVLTNDGDFRAVRLRRSVNLSVGQTVLPKHLVQFHLFPHSILTPVIALGLSILCFLPLSHSTYAPPGPVAAYIYFDLKASVEASVNRDMQIISVQPLNDEGVQLLRELPVTQNMSFQKFSTALFSTLRSGEHKKNRSLWLITTVLTDQVSHPQQSLFAHRLVTTFNTGAQELTQANNSGIEWLHTTVERKKDAEARGLSVGKYLLYLKANAYGKTLTIDDARRLSAAQMQQMSTTISLPWSTLIRQNDRIQEHQAPIEKASYKMKYVEPVFQDSSLRDGQIKEQDTSSYLYPASPTAGYA</sequence>
<dbReference type="PROSITE" id="PS51849">
    <property type="entry name" value="RSGI_N"/>
    <property type="match status" value="1"/>
</dbReference>
<keyword evidence="8" id="KW-1185">Reference proteome</keyword>
<evidence type="ECO:0000256" key="1">
    <source>
        <dbReference type="ARBA" id="ARBA00004162"/>
    </source>
</evidence>
<keyword evidence="5" id="KW-0472">Membrane</keyword>
<protein>
    <submittedName>
        <fullName evidence="7">Anti-sigma factor domain-containing protein</fullName>
    </submittedName>
</protein>
<dbReference type="Proteomes" id="UP001596267">
    <property type="component" value="Unassembled WGS sequence"/>
</dbReference>